<dbReference type="PANTHER" id="PTHR45528:SF1">
    <property type="entry name" value="SENSOR HISTIDINE KINASE CPXA"/>
    <property type="match status" value="1"/>
</dbReference>
<dbReference type="GO" id="GO:0005886">
    <property type="term" value="C:plasma membrane"/>
    <property type="evidence" value="ECO:0007669"/>
    <property type="project" value="UniProtKB-SubCell"/>
</dbReference>
<keyword evidence="8" id="KW-0547">Nucleotide-binding</keyword>
<dbReference type="CDD" id="cd00082">
    <property type="entry name" value="HisKA"/>
    <property type="match status" value="1"/>
</dbReference>
<accession>A0A6M0H1L1</accession>
<keyword evidence="4" id="KW-1003">Cell membrane</keyword>
<evidence type="ECO:0000313" key="17">
    <source>
        <dbReference type="EMBL" id="NEU04108.1"/>
    </source>
</evidence>
<keyword evidence="7 14" id="KW-0812">Transmembrane</keyword>
<feature type="transmembrane region" description="Helical" evidence="14">
    <location>
        <begin position="155"/>
        <end position="173"/>
    </location>
</feature>
<dbReference type="InterPro" id="IPR008358">
    <property type="entry name" value="Sig_transdc_His_kin/Pase_MprB"/>
</dbReference>
<gene>
    <name evidence="17" type="ORF">G3M99_04400</name>
</gene>
<dbReference type="Gene3D" id="3.30.565.10">
    <property type="entry name" value="Histidine kinase-like ATPase, C-terminal domain"/>
    <property type="match status" value="1"/>
</dbReference>
<feature type="domain" description="Histidine kinase" evidence="15">
    <location>
        <begin position="234"/>
        <end position="454"/>
    </location>
</feature>
<dbReference type="InterPro" id="IPR003661">
    <property type="entry name" value="HisK_dim/P_dom"/>
</dbReference>
<proteinExistence type="predicted"/>
<dbReference type="PANTHER" id="PTHR45528">
    <property type="entry name" value="SENSOR HISTIDINE KINASE CPXA"/>
    <property type="match status" value="1"/>
</dbReference>
<dbReference type="InterPro" id="IPR003594">
    <property type="entry name" value="HATPase_dom"/>
</dbReference>
<dbReference type="EC" id="2.7.13.3" evidence="3"/>
<keyword evidence="9 17" id="KW-0418">Kinase</keyword>
<evidence type="ECO:0000256" key="13">
    <source>
        <dbReference type="ARBA" id="ARBA00023136"/>
    </source>
</evidence>
<evidence type="ECO:0000259" key="16">
    <source>
        <dbReference type="PROSITE" id="PS50885"/>
    </source>
</evidence>
<comment type="caution">
    <text evidence="17">The sequence shown here is derived from an EMBL/GenBank/DDBJ whole genome shotgun (WGS) entry which is preliminary data.</text>
</comment>
<evidence type="ECO:0000256" key="3">
    <source>
        <dbReference type="ARBA" id="ARBA00012438"/>
    </source>
</evidence>
<evidence type="ECO:0000256" key="10">
    <source>
        <dbReference type="ARBA" id="ARBA00022840"/>
    </source>
</evidence>
<keyword evidence="6" id="KW-0808">Transferase</keyword>
<dbReference type="InterPro" id="IPR005467">
    <property type="entry name" value="His_kinase_dom"/>
</dbReference>
<keyword evidence="10" id="KW-0067">ATP-binding</keyword>
<dbReference type="PRINTS" id="PR01780">
    <property type="entry name" value="LANTIREGPROT"/>
</dbReference>
<evidence type="ECO:0000256" key="6">
    <source>
        <dbReference type="ARBA" id="ARBA00022679"/>
    </source>
</evidence>
<evidence type="ECO:0000259" key="15">
    <source>
        <dbReference type="PROSITE" id="PS50109"/>
    </source>
</evidence>
<keyword evidence="18" id="KW-1185">Reference proteome</keyword>
<keyword evidence="11 14" id="KW-1133">Transmembrane helix</keyword>
<evidence type="ECO:0000256" key="9">
    <source>
        <dbReference type="ARBA" id="ARBA00022777"/>
    </source>
</evidence>
<organism evidence="17 18">
    <name type="scientific">Clostridium senegalense</name>
    <dbReference type="NCBI Taxonomy" id="1465809"/>
    <lineage>
        <taxon>Bacteria</taxon>
        <taxon>Bacillati</taxon>
        <taxon>Bacillota</taxon>
        <taxon>Clostridia</taxon>
        <taxon>Eubacteriales</taxon>
        <taxon>Clostridiaceae</taxon>
        <taxon>Clostridium</taxon>
    </lineage>
</organism>
<dbReference type="PROSITE" id="PS50885">
    <property type="entry name" value="HAMP"/>
    <property type="match status" value="1"/>
</dbReference>
<keyword evidence="13 14" id="KW-0472">Membrane</keyword>
<evidence type="ECO:0000256" key="8">
    <source>
        <dbReference type="ARBA" id="ARBA00022741"/>
    </source>
</evidence>
<feature type="transmembrane region" description="Helical" evidence="14">
    <location>
        <begin position="12"/>
        <end position="33"/>
    </location>
</feature>
<sequence length="454" mass="51975">MKKIVKLKGELILAVCISAISGIIIAFIVSSIYRQITLNDDKIKALANERNNKEIEMIKKQLKIDLKNESIVYANIKRIENILKSSYINRVFVVDNNGYVKLSTGKIGIKQFDLSKGEGVTLIVNDNEFIATNIIKLNEQSYIVYLNENNVYDDMIIFEVAFIAIMIIFLILISGRVKYISDMAKDVRIIAIGDLSNRVKLKYKNELTDLAEDINYMAQEIQHQELNQKEFITNISHDLRTPLTTILGYSKMIEQKVYSNEEDLERYISIITKKCNYLNTMMDDFFHYAKLSSSDMELEKVTINLNELVMQLLDGEEINFKKNDLKLDVLLLNKSIYTYGDSIFIARALGNLINNALKYSKNTTVVTICLKEENINGINYGVFSIENTPNNNLSEKIVDNLFERLYKVDKSRNEEGSGLGLVITQEIIKAHNGFIEVKLVEGRIKFIIGLTVYE</sequence>
<dbReference type="PROSITE" id="PS50109">
    <property type="entry name" value="HIS_KIN"/>
    <property type="match status" value="1"/>
</dbReference>
<comment type="subcellular location">
    <subcellularLocation>
        <location evidence="2">Cell membrane</location>
        <topology evidence="2">Multi-pass membrane protein</topology>
    </subcellularLocation>
</comment>
<evidence type="ECO:0000256" key="14">
    <source>
        <dbReference type="SAM" id="Phobius"/>
    </source>
</evidence>
<evidence type="ECO:0000256" key="2">
    <source>
        <dbReference type="ARBA" id="ARBA00004651"/>
    </source>
</evidence>
<dbReference type="SUPFAM" id="SSF47384">
    <property type="entry name" value="Homodimeric domain of signal transducing histidine kinase"/>
    <property type="match status" value="1"/>
</dbReference>
<evidence type="ECO:0000256" key="7">
    <source>
        <dbReference type="ARBA" id="ARBA00022692"/>
    </source>
</evidence>
<dbReference type="GO" id="GO:0005524">
    <property type="term" value="F:ATP binding"/>
    <property type="evidence" value="ECO:0007669"/>
    <property type="project" value="UniProtKB-KW"/>
</dbReference>
<keyword evidence="12" id="KW-0902">Two-component regulatory system</keyword>
<evidence type="ECO:0000256" key="5">
    <source>
        <dbReference type="ARBA" id="ARBA00022553"/>
    </source>
</evidence>
<dbReference type="CDD" id="cd06225">
    <property type="entry name" value="HAMP"/>
    <property type="match status" value="1"/>
</dbReference>
<dbReference type="SMART" id="SM00387">
    <property type="entry name" value="HATPase_c"/>
    <property type="match status" value="1"/>
</dbReference>
<dbReference type="EMBL" id="JAAGPU010000005">
    <property type="protein sequence ID" value="NEU04108.1"/>
    <property type="molecule type" value="Genomic_DNA"/>
</dbReference>
<dbReference type="Pfam" id="PF00512">
    <property type="entry name" value="HisKA"/>
    <property type="match status" value="1"/>
</dbReference>
<dbReference type="InterPro" id="IPR003660">
    <property type="entry name" value="HAMP_dom"/>
</dbReference>
<name>A0A6M0H1L1_9CLOT</name>
<evidence type="ECO:0000256" key="1">
    <source>
        <dbReference type="ARBA" id="ARBA00000085"/>
    </source>
</evidence>
<dbReference type="InterPro" id="IPR036097">
    <property type="entry name" value="HisK_dim/P_sf"/>
</dbReference>
<dbReference type="SMART" id="SM00388">
    <property type="entry name" value="HisKA"/>
    <property type="match status" value="1"/>
</dbReference>
<dbReference type="InterPro" id="IPR050398">
    <property type="entry name" value="HssS/ArlS-like"/>
</dbReference>
<feature type="domain" description="HAMP" evidence="16">
    <location>
        <begin position="174"/>
        <end position="226"/>
    </location>
</feature>
<evidence type="ECO:0000313" key="18">
    <source>
        <dbReference type="Proteomes" id="UP000481872"/>
    </source>
</evidence>
<dbReference type="Pfam" id="PF02518">
    <property type="entry name" value="HATPase_c"/>
    <property type="match status" value="1"/>
</dbReference>
<comment type="catalytic activity">
    <reaction evidence="1">
        <text>ATP + protein L-histidine = ADP + protein N-phospho-L-histidine.</text>
        <dbReference type="EC" id="2.7.13.3"/>
    </reaction>
</comment>
<dbReference type="Proteomes" id="UP000481872">
    <property type="component" value="Unassembled WGS sequence"/>
</dbReference>
<evidence type="ECO:0000256" key="4">
    <source>
        <dbReference type="ARBA" id="ARBA00022475"/>
    </source>
</evidence>
<dbReference type="Gene3D" id="1.10.287.130">
    <property type="match status" value="1"/>
</dbReference>
<dbReference type="GO" id="GO:0000155">
    <property type="term" value="F:phosphorelay sensor kinase activity"/>
    <property type="evidence" value="ECO:0007669"/>
    <property type="project" value="InterPro"/>
</dbReference>
<dbReference type="InterPro" id="IPR036890">
    <property type="entry name" value="HATPase_C_sf"/>
</dbReference>
<evidence type="ECO:0000256" key="12">
    <source>
        <dbReference type="ARBA" id="ARBA00023012"/>
    </source>
</evidence>
<evidence type="ECO:0000256" key="11">
    <source>
        <dbReference type="ARBA" id="ARBA00022989"/>
    </source>
</evidence>
<keyword evidence="5" id="KW-0597">Phosphoprotein</keyword>
<dbReference type="FunFam" id="1.10.287.130:FF:000001">
    <property type="entry name" value="Two-component sensor histidine kinase"/>
    <property type="match status" value="1"/>
</dbReference>
<dbReference type="SMART" id="SM00304">
    <property type="entry name" value="HAMP"/>
    <property type="match status" value="1"/>
</dbReference>
<dbReference type="RefSeq" id="WP_199869328.1">
    <property type="nucleotide sequence ID" value="NZ_JAAGPU010000005.1"/>
</dbReference>
<dbReference type="CDD" id="cd00075">
    <property type="entry name" value="HATPase"/>
    <property type="match status" value="1"/>
</dbReference>
<dbReference type="Gene3D" id="6.10.340.10">
    <property type="match status" value="1"/>
</dbReference>
<protein>
    <recommendedName>
        <fullName evidence="3">histidine kinase</fullName>
        <ecNumber evidence="3">2.7.13.3</ecNumber>
    </recommendedName>
</protein>
<dbReference type="SUPFAM" id="SSF55874">
    <property type="entry name" value="ATPase domain of HSP90 chaperone/DNA topoisomerase II/histidine kinase"/>
    <property type="match status" value="1"/>
</dbReference>
<dbReference type="AlphaFoldDB" id="A0A6M0H1L1"/>
<reference evidence="17 18" key="1">
    <citation type="submission" date="2020-02" db="EMBL/GenBank/DDBJ databases">
        <title>Genome assembly of a novel Clostridium senegalense strain.</title>
        <authorList>
            <person name="Gupta T.B."/>
            <person name="Jauregui R."/>
            <person name="Maclean P."/>
            <person name="Nawarathana A."/>
            <person name="Brightwell G."/>
        </authorList>
    </citation>
    <scope>NUCLEOTIDE SEQUENCE [LARGE SCALE GENOMIC DNA]</scope>
    <source>
        <strain evidence="17 18">AGRFS4</strain>
    </source>
</reference>